<comment type="caution">
    <text evidence="3">The sequence shown here is derived from an EMBL/GenBank/DDBJ whole genome shotgun (WGS) entry which is preliminary data.</text>
</comment>
<name>A0A2P7VH25_9BACL</name>
<dbReference type="SUPFAM" id="SSF47413">
    <property type="entry name" value="lambda repressor-like DNA-binding domains"/>
    <property type="match status" value="1"/>
</dbReference>
<accession>A0A2P7VH25</accession>
<dbReference type="Pfam" id="PF01381">
    <property type="entry name" value="HTH_3"/>
    <property type="match status" value="1"/>
</dbReference>
<proteinExistence type="predicted"/>
<dbReference type="GO" id="GO:0003700">
    <property type="term" value="F:DNA-binding transcription factor activity"/>
    <property type="evidence" value="ECO:0007669"/>
    <property type="project" value="TreeGrafter"/>
</dbReference>
<sequence length="119" mass="13780">MSQFAKFIGQRIRSQRKAKGLTQEQLGEKVSIPQSYIGSIERGQTYMQLDTLERILIALELNPTDVFKTYKIIESPERIQKEAILDTLHELLIHRDVQDIKMVAGFAREILTTIDTYKK</sequence>
<dbReference type="GO" id="GO:0005829">
    <property type="term" value="C:cytosol"/>
    <property type="evidence" value="ECO:0007669"/>
    <property type="project" value="TreeGrafter"/>
</dbReference>
<dbReference type="RefSeq" id="WP_106837992.1">
    <property type="nucleotide sequence ID" value="NZ_JBCNIW010000041.1"/>
</dbReference>
<dbReference type="InterPro" id="IPR001387">
    <property type="entry name" value="Cro/C1-type_HTH"/>
</dbReference>
<dbReference type="PANTHER" id="PTHR46797">
    <property type="entry name" value="HTH-TYPE TRANSCRIPTIONAL REGULATOR"/>
    <property type="match status" value="1"/>
</dbReference>
<dbReference type="InterPro" id="IPR050807">
    <property type="entry name" value="TransReg_Diox_bact_type"/>
</dbReference>
<keyword evidence="1" id="KW-0238">DNA-binding</keyword>
<evidence type="ECO:0000313" key="3">
    <source>
        <dbReference type="EMBL" id="PSJ98536.1"/>
    </source>
</evidence>
<dbReference type="PANTHER" id="PTHR46797:SF24">
    <property type="entry name" value="DNA-BINDING PHAGE PROTEIN"/>
    <property type="match status" value="1"/>
</dbReference>
<dbReference type="CDD" id="cd00093">
    <property type="entry name" value="HTH_XRE"/>
    <property type="match status" value="1"/>
</dbReference>
<gene>
    <name evidence="3" type="ORF">C7R93_06225</name>
</gene>
<evidence type="ECO:0000313" key="4">
    <source>
        <dbReference type="Proteomes" id="UP000240419"/>
    </source>
</evidence>
<evidence type="ECO:0000259" key="2">
    <source>
        <dbReference type="PROSITE" id="PS50943"/>
    </source>
</evidence>
<dbReference type="EMBL" id="PXZM01000007">
    <property type="protein sequence ID" value="PSJ98536.1"/>
    <property type="molecule type" value="Genomic_DNA"/>
</dbReference>
<dbReference type="SMART" id="SM00530">
    <property type="entry name" value="HTH_XRE"/>
    <property type="match status" value="1"/>
</dbReference>
<dbReference type="InterPro" id="IPR010982">
    <property type="entry name" value="Lambda_DNA-bd_dom_sf"/>
</dbReference>
<reference evidence="3 4" key="1">
    <citation type="submission" date="2018-03" db="EMBL/GenBank/DDBJ databases">
        <title>Brevisbacillus phylogenomics.</title>
        <authorList>
            <person name="Dunlap C."/>
        </authorList>
    </citation>
    <scope>NUCLEOTIDE SEQUENCE [LARGE SCALE GENOMIC DNA]</scope>
    <source>
        <strain evidence="3 4">NRRL NRS-1210</strain>
    </source>
</reference>
<evidence type="ECO:0000256" key="1">
    <source>
        <dbReference type="ARBA" id="ARBA00023125"/>
    </source>
</evidence>
<keyword evidence="4" id="KW-1185">Reference proteome</keyword>
<organism evidence="3 4">
    <name type="scientific">Brevibacillus fortis</name>
    <dbReference type="NCBI Taxonomy" id="2126352"/>
    <lineage>
        <taxon>Bacteria</taxon>
        <taxon>Bacillati</taxon>
        <taxon>Bacillota</taxon>
        <taxon>Bacilli</taxon>
        <taxon>Bacillales</taxon>
        <taxon>Paenibacillaceae</taxon>
        <taxon>Brevibacillus</taxon>
    </lineage>
</organism>
<feature type="domain" description="HTH cro/C1-type" evidence="2">
    <location>
        <begin position="12"/>
        <end position="66"/>
    </location>
</feature>
<dbReference type="Proteomes" id="UP000240419">
    <property type="component" value="Unassembled WGS sequence"/>
</dbReference>
<dbReference type="GO" id="GO:0003677">
    <property type="term" value="F:DNA binding"/>
    <property type="evidence" value="ECO:0007669"/>
    <property type="project" value="UniProtKB-KW"/>
</dbReference>
<dbReference type="AlphaFoldDB" id="A0A2P7VH25"/>
<dbReference type="OrthoDB" id="9814553at2"/>
<dbReference type="Gene3D" id="1.10.260.40">
    <property type="entry name" value="lambda repressor-like DNA-binding domains"/>
    <property type="match status" value="1"/>
</dbReference>
<protein>
    <submittedName>
        <fullName evidence="3">Transcriptional regulator</fullName>
    </submittedName>
</protein>
<dbReference type="PROSITE" id="PS50943">
    <property type="entry name" value="HTH_CROC1"/>
    <property type="match status" value="1"/>
</dbReference>